<dbReference type="Proteomes" id="UP001152300">
    <property type="component" value="Unassembled WGS sequence"/>
</dbReference>
<name>A0A9X0AQI4_9HELO</name>
<evidence type="ECO:0000313" key="2">
    <source>
        <dbReference type="Proteomes" id="UP001152300"/>
    </source>
</evidence>
<dbReference type="EMBL" id="JAPEIS010000004">
    <property type="protein sequence ID" value="KAJ8067115.1"/>
    <property type="molecule type" value="Genomic_DNA"/>
</dbReference>
<organism evidence="1 2">
    <name type="scientific">Sclerotinia nivalis</name>
    <dbReference type="NCBI Taxonomy" id="352851"/>
    <lineage>
        <taxon>Eukaryota</taxon>
        <taxon>Fungi</taxon>
        <taxon>Dikarya</taxon>
        <taxon>Ascomycota</taxon>
        <taxon>Pezizomycotina</taxon>
        <taxon>Leotiomycetes</taxon>
        <taxon>Helotiales</taxon>
        <taxon>Sclerotiniaceae</taxon>
        <taxon>Sclerotinia</taxon>
    </lineage>
</organism>
<protein>
    <submittedName>
        <fullName evidence="1">Uncharacterized protein</fullName>
    </submittedName>
</protein>
<comment type="caution">
    <text evidence="1">The sequence shown here is derived from an EMBL/GenBank/DDBJ whole genome shotgun (WGS) entry which is preliminary data.</text>
</comment>
<gene>
    <name evidence="1" type="ORF">OCU04_004490</name>
</gene>
<reference evidence="1" key="1">
    <citation type="submission" date="2022-11" db="EMBL/GenBank/DDBJ databases">
        <title>Genome Resource of Sclerotinia nivalis Strain SnTB1, a Plant Pathogen Isolated from American Ginseng.</title>
        <authorList>
            <person name="Fan S."/>
        </authorList>
    </citation>
    <scope>NUCLEOTIDE SEQUENCE</scope>
    <source>
        <strain evidence="1">SnTB1</strain>
    </source>
</reference>
<dbReference type="AlphaFoldDB" id="A0A9X0AQI4"/>
<keyword evidence="2" id="KW-1185">Reference proteome</keyword>
<proteinExistence type="predicted"/>
<sequence length="59" mass="6479">MEKMAAIPLEKFVKFQADVANNMLPLTVILCEPLLHAIKDAWNAAGSDEVPDRPIVCSI</sequence>
<evidence type="ECO:0000313" key="1">
    <source>
        <dbReference type="EMBL" id="KAJ8067115.1"/>
    </source>
</evidence>
<accession>A0A9X0AQI4</accession>